<accession>A0A7E4WD72</accession>
<feature type="transmembrane region" description="Helical" evidence="11">
    <location>
        <begin position="236"/>
        <end position="256"/>
    </location>
</feature>
<evidence type="ECO:0000256" key="12">
    <source>
        <dbReference type="SAM" id="MobiDB-lite"/>
    </source>
</evidence>
<dbReference type="GO" id="GO:0016020">
    <property type="term" value="C:membrane"/>
    <property type="evidence" value="ECO:0007669"/>
    <property type="project" value="UniProtKB-SubCell"/>
</dbReference>
<dbReference type="SUPFAM" id="SSF57850">
    <property type="entry name" value="RING/U-box"/>
    <property type="match status" value="1"/>
</dbReference>
<evidence type="ECO:0000256" key="2">
    <source>
        <dbReference type="ARBA" id="ARBA00005561"/>
    </source>
</evidence>
<dbReference type="PROSITE" id="PS50089">
    <property type="entry name" value="ZF_RING_2"/>
    <property type="match status" value="1"/>
</dbReference>
<keyword evidence="5 11" id="KW-0479">Metal-binding</keyword>
<keyword evidence="9 11" id="KW-0472">Membrane</keyword>
<dbReference type="InterPro" id="IPR058730">
    <property type="entry name" value="U-box_ZFPL1-like"/>
</dbReference>
<evidence type="ECO:0000256" key="8">
    <source>
        <dbReference type="ARBA" id="ARBA00022989"/>
    </source>
</evidence>
<evidence type="ECO:0000256" key="6">
    <source>
        <dbReference type="ARBA" id="ARBA00022771"/>
    </source>
</evidence>
<dbReference type="Proteomes" id="UP000492821">
    <property type="component" value="Unassembled WGS sequence"/>
</dbReference>
<evidence type="ECO:0000259" key="13">
    <source>
        <dbReference type="PROSITE" id="PS50089"/>
    </source>
</evidence>
<evidence type="ECO:0000256" key="11">
    <source>
        <dbReference type="RuleBase" id="RU369078"/>
    </source>
</evidence>
<dbReference type="SMART" id="SM00184">
    <property type="entry name" value="RING"/>
    <property type="match status" value="1"/>
</dbReference>
<dbReference type="Pfam" id="PF25993">
    <property type="entry name" value="zf-B_box_ZFPL1"/>
    <property type="match status" value="1"/>
</dbReference>
<keyword evidence="7 11" id="KW-0862">Zinc</keyword>
<evidence type="ECO:0000256" key="4">
    <source>
        <dbReference type="ARBA" id="ARBA00022692"/>
    </source>
</evidence>
<dbReference type="AlphaFoldDB" id="A0A7E4WD72"/>
<reference evidence="15" key="2">
    <citation type="submission" date="2020-10" db="UniProtKB">
        <authorList>
            <consortium name="WormBaseParasite"/>
        </authorList>
    </citation>
    <scope>IDENTIFICATION</scope>
</reference>
<proteinExistence type="inferred from homology"/>
<sequence length="279" mass="30976">MGLCKCPKRKVTNLFCFEHRVNVCETCLTTNHEACVVQTYVSWLTDSDFDPNCLLCTQTLAGTETVRLKCMHVFHWKCLNGRMSALPIGSNSANYKCPSCLDNLFPALNQGGPVIDKLRTKLSTVNWGRGGIGLDLKPEFETQTAANHSPHPSGRVTPAVVPREREASFLINMEANGTEASSFTSRAKAISDDRKPLLSPEDEPRDEDHPDQKYARRFGGDRHLKIRSVPRNIKRVAAIAIVTAVLIFVFLVMGRFSGDPDKNPLFDPHANPNIRVADS</sequence>
<dbReference type="Pfam" id="PF25998">
    <property type="entry name" value="U-box_ZFPL1"/>
    <property type="match status" value="1"/>
</dbReference>
<organism evidence="14 15">
    <name type="scientific">Panagrellus redivivus</name>
    <name type="common">Microworm</name>
    <dbReference type="NCBI Taxonomy" id="6233"/>
    <lineage>
        <taxon>Eukaryota</taxon>
        <taxon>Metazoa</taxon>
        <taxon>Ecdysozoa</taxon>
        <taxon>Nematoda</taxon>
        <taxon>Chromadorea</taxon>
        <taxon>Rhabditida</taxon>
        <taxon>Tylenchina</taxon>
        <taxon>Panagrolaimomorpha</taxon>
        <taxon>Panagrolaimoidea</taxon>
        <taxon>Panagrolaimidae</taxon>
        <taxon>Panagrellus</taxon>
    </lineage>
</organism>
<dbReference type="GO" id="GO:0005794">
    <property type="term" value="C:Golgi apparatus"/>
    <property type="evidence" value="ECO:0007669"/>
    <property type="project" value="TreeGrafter"/>
</dbReference>
<name>A0A7E4WD72_PANRE</name>
<evidence type="ECO:0000313" key="15">
    <source>
        <dbReference type="WBParaSite" id="Pan_g956.t1"/>
    </source>
</evidence>
<evidence type="ECO:0000313" key="14">
    <source>
        <dbReference type="Proteomes" id="UP000492821"/>
    </source>
</evidence>
<dbReference type="WBParaSite" id="Pan_g956.t1">
    <property type="protein sequence ID" value="Pan_g956.t1"/>
    <property type="gene ID" value="Pan_g956"/>
</dbReference>
<feature type="domain" description="RING-type" evidence="13">
    <location>
        <begin position="53"/>
        <end position="100"/>
    </location>
</feature>
<dbReference type="Gene3D" id="3.30.40.10">
    <property type="entry name" value="Zinc/RING finger domain, C3HC4 (zinc finger)"/>
    <property type="match status" value="1"/>
</dbReference>
<dbReference type="GO" id="GO:0008270">
    <property type="term" value="F:zinc ion binding"/>
    <property type="evidence" value="ECO:0007669"/>
    <property type="project" value="UniProtKB-UniRule"/>
</dbReference>
<dbReference type="InterPro" id="IPR058731">
    <property type="entry name" value="Znf-B_box_ZFPL1-like"/>
</dbReference>
<keyword evidence="14" id="KW-1185">Reference proteome</keyword>
<evidence type="ECO:0000256" key="7">
    <source>
        <dbReference type="ARBA" id="ARBA00022833"/>
    </source>
</evidence>
<feature type="region of interest" description="Disordered" evidence="12">
    <location>
        <begin position="180"/>
        <end position="219"/>
    </location>
</feature>
<evidence type="ECO:0000256" key="3">
    <source>
        <dbReference type="ARBA" id="ARBA00013701"/>
    </source>
</evidence>
<dbReference type="InterPro" id="IPR039043">
    <property type="entry name" value="ZFPL1"/>
</dbReference>
<reference evidence="14" key="1">
    <citation type="journal article" date="2013" name="Genetics">
        <title>The draft genome and transcriptome of Panagrellus redivivus are shaped by the harsh demands of a free-living lifestyle.</title>
        <authorList>
            <person name="Srinivasan J."/>
            <person name="Dillman A.R."/>
            <person name="Macchietto M.G."/>
            <person name="Heikkinen L."/>
            <person name="Lakso M."/>
            <person name="Fracchia K.M."/>
            <person name="Antoshechkin I."/>
            <person name="Mortazavi A."/>
            <person name="Wong G."/>
            <person name="Sternberg P.W."/>
        </authorList>
    </citation>
    <scope>NUCLEOTIDE SEQUENCE [LARGE SCALE GENOMIC DNA]</scope>
    <source>
        <strain evidence="14">MT8872</strain>
    </source>
</reference>
<keyword evidence="8 11" id="KW-1133">Transmembrane helix</keyword>
<evidence type="ECO:0000256" key="9">
    <source>
        <dbReference type="ARBA" id="ARBA00023136"/>
    </source>
</evidence>
<comment type="subcellular location">
    <subcellularLocation>
        <location evidence="1 11">Membrane</location>
        <topology evidence="1 11">Single-pass membrane protein</topology>
    </subcellularLocation>
</comment>
<keyword evidence="4 11" id="KW-0812">Transmembrane</keyword>
<dbReference type="InterPro" id="IPR013083">
    <property type="entry name" value="Znf_RING/FYVE/PHD"/>
</dbReference>
<evidence type="ECO:0000256" key="10">
    <source>
        <dbReference type="PROSITE-ProRule" id="PRU00175"/>
    </source>
</evidence>
<evidence type="ECO:0000256" key="5">
    <source>
        <dbReference type="ARBA" id="ARBA00022723"/>
    </source>
</evidence>
<feature type="compositionally biased region" description="Basic and acidic residues" evidence="12">
    <location>
        <begin position="206"/>
        <end position="219"/>
    </location>
</feature>
<dbReference type="InterPro" id="IPR001841">
    <property type="entry name" value="Znf_RING"/>
</dbReference>
<dbReference type="PANTHER" id="PTHR12981:SF0">
    <property type="entry name" value="ZINC FINGER PROTEIN-LIKE 1"/>
    <property type="match status" value="1"/>
</dbReference>
<evidence type="ECO:0000256" key="1">
    <source>
        <dbReference type="ARBA" id="ARBA00004167"/>
    </source>
</evidence>
<dbReference type="PANTHER" id="PTHR12981">
    <property type="entry name" value="ZINC FINGER PROTEIN-LIKE 1"/>
    <property type="match status" value="1"/>
</dbReference>
<protein>
    <recommendedName>
        <fullName evidence="3 11">Zinc finger protein-like 1 homolog</fullName>
    </recommendedName>
</protein>
<comment type="similarity">
    <text evidence="2 11">Belongs to the ZFPL1 family.</text>
</comment>
<keyword evidence="6 10" id="KW-0863">Zinc-finger</keyword>